<dbReference type="RefSeq" id="WP_134175377.1">
    <property type="nucleotide sequence ID" value="NZ_SOCQ01000004.1"/>
</dbReference>
<dbReference type="InterPro" id="IPR015943">
    <property type="entry name" value="WD40/YVTN_repeat-like_dom_sf"/>
</dbReference>
<dbReference type="GO" id="GO:0005829">
    <property type="term" value="C:cytosol"/>
    <property type="evidence" value="ECO:0007669"/>
    <property type="project" value="TreeGrafter"/>
</dbReference>
<keyword evidence="2" id="KW-0119">Carbohydrate metabolism</keyword>
<dbReference type="Gene3D" id="2.130.10.10">
    <property type="entry name" value="YVTN repeat-like/Quinoprotein amine dehydrogenase"/>
    <property type="match status" value="1"/>
</dbReference>
<dbReference type="AlphaFoldDB" id="A0A4R7VJV4"/>
<name>A0A4R7VJV4_9PSED</name>
<dbReference type="EMBL" id="SOCQ01000004">
    <property type="protein sequence ID" value="TDV49485.1"/>
    <property type="molecule type" value="Genomic_DNA"/>
</dbReference>
<sequence length="354" mass="37793">MFIYVGCRTTRERNARGNGINVYSVDSKTGRLSHVQLVDGLVNPSFLAISKQENFLYCVHGDTDQASAFSIGANGTLRYLNSQSTHGHNPAHLAISPDGDFLVVSNHYSGSVVVLPILDSGELGELCAQVMTQGPIGTHRIEQKGPKPHFNPFDPSGKLVVVPDKGLDRIFTYRFDSLSGKLLPSACPSVATRKGAGPRHVAFHPGLPVVYSVNELDSTVATYRFNSESGELQPQQVLSALPDSFTGDSTAAEIEVDKTGRFLYASNRGGDSIARFSIDPQSGWLTFESAAPTQGLTPRFFALSPDGGCMYVANEDSDTIVVFSVDPTTGSLTPTGEVIETGSPVCMVFGGANL</sequence>
<reference evidence="3 4" key="1">
    <citation type="submission" date="2019-03" db="EMBL/GenBank/DDBJ databases">
        <title>Genomic analyses of the natural microbiome of Caenorhabditis elegans.</title>
        <authorList>
            <person name="Samuel B."/>
        </authorList>
    </citation>
    <scope>NUCLEOTIDE SEQUENCE [LARGE SCALE GENOMIC DNA]</scope>
    <source>
        <strain evidence="3 4">BIGb0525</strain>
    </source>
</reference>
<dbReference type="Pfam" id="PF10282">
    <property type="entry name" value="Lactonase"/>
    <property type="match status" value="1"/>
</dbReference>
<dbReference type="Proteomes" id="UP000295804">
    <property type="component" value="Unassembled WGS sequence"/>
</dbReference>
<dbReference type="SUPFAM" id="SSF51004">
    <property type="entry name" value="C-terminal (heme d1) domain of cytochrome cd1-nitrite reductase"/>
    <property type="match status" value="1"/>
</dbReference>
<comment type="caution">
    <text evidence="3">The sequence shown here is derived from an EMBL/GenBank/DDBJ whole genome shotgun (WGS) entry which is preliminary data.</text>
</comment>
<dbReference type="InterPro" id="IPR011048">
    <property type="entry name" value="Haem_d1_sf"/>
</dbReference>
<dbReference type="GO" id="GO:0006006">
    <property type="term" value="P:glucose metabolic process"/>
    <property type="evidence" value="ECO:0007669"/>
    <property type="project" value="UniProtKB-KW"/>
</dbReference>
<dbReference type="PANTHER" id="PTHR30344">
    <property type="entry name" value="6-PHOSPHOGLUCONOLACTONASE-RELATED"/>
    <property type="match status" value="1"/>
</dbReference>
<keyword evidence="3" id="KW-0413">Isomerase</keyword>
<gene>
    <name evidence="3" type="ORF">EDF87_104131</name>
</gene>
<dbReference type="PANTHER" id="PTHR30344:SF1">
    <property type="entry name" value="6-PHOSPHOGLUCONOLACTONASE"/>
    <property type="match status" value="1"/>
</dbReference>
<organism evidence="3 4">
    <name type="scientific">Pseudomonas helmanticensis</name>
    <dbReference type="NCBI Taxonomy" id="1471381"/>
    <lineage>
        <taxon>Bacteria</taxon>
        <taxon>Pseudomonadati</taxon>
        <taxon>Pseudomonadota</taxon>
        <taxon>Gammaproteobacteria</taxon>
        <taxon>Pseudomonadales</taxon>
        <taxon>Pseudomonadaceae</taxon>
        <taxon>Pseudomonas</taxon>
    </lineage>
</organism>
<dbReference type="GO" id="GO:0016853">
    <property type="term" value="F:isomerase activity"/>
    <property type="evidence" value="ECO:0007669"/>
    <property type="project" value="UniProtKB-KW"/>
</dbReference>
<proteinExistence type="inferred from homology"/>
<evidence type="ECO:0000313" key="4">
    <source>
        <dbReference type="Proteomes" id="UP000295804"/>
    </source>
</evidence>
<keyword evidence="2" id="KW-0313">Glucose metabolism</keyword>
<protein>
    <submittedName>
        <fullName evidence="3">6-phosphogluconolactonase (Cycloisomerase 2 family)</fullName>
    </submittedName>
</protein>
<dbReference type="GO" id="GO:0017057">
    <property type="term" value="F:6-phosphogluconolactonase activity"/>
    <property type="evidence" value="ECO:0007669"/>
    <property type="project" value="TreeGrafter"/>
</dbReference>
<accession>A0A4R7VJV4</accession>
<evidence type="ECO:0000256" key="2">
    <source>
        <dbReference type="ARBA" id="ARBA00022526"/>
    </source>
</evidence>
<dbReference type="InterPro" id="IPR019405">
    <property type="entry name" value="Lactonase_7-beta_prop"/>
</dbReference>
<evidence type="ECO:0000313" key="3">
    <source>
        <dbReference type="EMBL" id="TDV49485.1"/>
    </source>
</evidence>
<dbReference type="InterPro" id="IPR050282">
    <property type="entry name" value="Cycloisomerase_2"/>
</dbReference>
<evidence type="ECO:0000256" key="1">
    <source>
        <dbReference type="ARBA" id="ARBA00005564"/>
    </source>
</evidence>
<comment type="similarity">
    <text evidence="1">Belongs to the cycloisomerase 2 family.</text>
</comment>